<feature type="compositionally biased region" description="Basic and acidic residues" evidence="1">
    <location>
        <begin position="53"/>
        <end position="73"/>
    </location>
</feature>
<dbReference type="EMBL" id="CP026995">
    <property type="protein sequence ID" value="QLH07872.1"/>
    <property type="molecule type" value="Genomic_DNA"/>
</dbReference>
<evidence type="ECO:0000313" key="3">
    <source>
        <dbReference type="EMBL" id="QLH07872.1"/>
    </source>
</evidence>
<dbReference type="Proteomes" id="UP000509478">
    <property type="component" value="Chromosome"/>
</dbReference>
<gene>
    <name evidence="3" type="ORF">C5F50_02630</name>
</gene>
<feature type="domain" description="C2H2-type" evidence="2">
    <location>
        <begin position="37"/>
        <end position="57"/>
    </location>
</feature>
<feature type="compositionally biased region" description="Basic and acidic residues" evidence="1">
    <location>
        <begin position="83"/>
        <end position="95"/>
    </location>
</feature>
<dbReference type="Gene3D" id="3.30.160.60">
    <property type="entry name" value="Classic Zinc Finger"/>
    <property type="match status" value="1"/>
</dbReference>
<evidence type="ECO:0000259" key="2">
    <source>
        <dbReference type="SMART" id="SM00355"/>
    </source>
</evidence>
<dbReference type="AlphaFoldDB" id="A0A7D5M6N3"/>
<dbReference type="KEGG" id="nue:C5F50_02630"/>
<dbReference type="OrthoDB" id="11760at2157"/>
<accession>A0A7D5M6N3</accession>
<dbReference type="InterPro" id="IPR013087">
    <property type="entry name" value="Znf_C2H2_type"/>
</dbReference>
<dbReference type="InterPro" id="IPR036236">
    <property type="entry name" value="Znf_C2H2_sf"/>
</dbReference>
<keyword evidence="4" id="KW-1185">Reference proteome</keyword>
<evidence type="ECO:0000313" key="4">
    <source>
        <dbReference type="Proteomes" id="UP000509478"/>
    </source>
</evidence>
<dbReference type="RefSeq" id="WP_179372155.1">
    <property type="nucleotide sequence ID" value="NZ_CP026995.1"/>
</dbReference>
<feature type="region of interest" description="Disordered" evidence="1">
    <location>
        <begin position="53"/>
        <end position="95"/>
    </location>
</feature>
<name>A0A7D5M6N3_9ARCH</name>
<reference evidence="3 4" key="1">
    <citation type="submission" date="2018-02" db="EMBL/GenBank/DDBJ databases">
        <title>Complete genome of Nitrosopumilus ureaphilus PS0.</title>
        <authorList>
            <person name="Qin W."/>
            <person name="Zheng Y."/>
            <person name="Stahl D.A."/>
        </authorList>
    </citation>
    <scope>NUCLEOTIDE SEQUENCE [LARGE SCALE GENOMIC DNA]</scope>
    <source>
        <strain evidence="3 4">PS0</strain>
    </source>
</reference>
<organism evidence="3 4">
    <name type="scientific">Nitrosopumilus ureiphilus</name>
    <dbReference type="NCBI Taxonomy" id="1470067"/>
    <lineage>
        <taxon>Archaea</taxon>
        <taxon>Nitrososphaerota</taxon>
        <taxon>Nitrososphaeria</taxon>
        <taxon>Nitrosopumilales</taxon>
        <taxon>Nitrosopumilaceae</taxon>
        <taxon>Nitrosopumilus</taxon>
    </lineage>
</organism>
<dbReference type="SMART" id="SM00355">
    <property type="entry name" value="ZnF_C2H2"/>
    <property type="match status" value="2"/>
</dbReference>
<dbReference type="SUPFAM" id="SSF57667">
    <property type="entry name" value="beta-beta-alpha zinc fingers"/>
    <property type="match status" value="1"/>
</dbReference>
<evidence type="ECO:0000256" key="1">
    <source>
        <dbReference type="SAM" id="MobiDB-lite"/>
    </source>
</evidence>
<protein>
    <recommendedName>
        <fullName evidence="2">C2H2-type domain-containing protein</fullName>
    </recommendedName>
</protein>
<sequence length="95" mass="11416">MKNPFSKKNNCTQCDAKFSDHGDLIVHVRHEHHKTILKCQKCGQEFIHEKDRLHHARKEREEELRERSHRDSYPEESGTTQDRVTRHTSHFDDKL</sequence>
<proteinExistence type="predicted"/>
<dbReference type="GeneID" id="56066921"/>
<feature type="domain" description="C2H2-type" evidence="2">
    <location>
        <begin position="9"/>
        <end position="32"/>
    </location>
</feature>